<proteinExistence type="predicted"/>
<reference evidence="2 3" key="1">
    <citation type="submission" date="2016-10" db="EMBL/GenBank/DDBJ databases">
        <title>The genome sequence of Colletotrichum fioriniae PJ7.</title>
        <authorList>
            <person name="Baroncelli R."/>
        </authorList>
    </citation>
    <scope>NUCLEOTIDE SEQUENCE [LARGE SCALE GENOMIC DNA]</scope>
    <source>
        <strain evidence="2 3">IMI 309622</strain>
    </source>
</reference>
<dbReference type="Proteomes" id="UP001240678">
    <property type="component" value="Unassembled WGS sequence"/>
</dbReference>
<keyword evidence="1" id="KW-0732">Signal</keyword>
<organism evidence="2 3">
    <name type="scientific">Colletotrichum costaricense</name>
    <dbReference type="NCBI Taxonomy" id="1209916"/>
    <lineage>
        <taxon>Eukaryota</taxon>
        <taxon>Fungi</taxon>
        <taxon>Dikarya</taxon>
        <taxon>Ascomycota</taxon>
        <taxon>Pezizomycotina</taxon>
        <taxon>Sordariomycetes</taxon>
        <taxon>Hypocreomycetidae</taxon>
        <taxon>Glomerellales</taxon>
        <taxon>Glomerellaceae</taxon>
        <taxon>Colletotrichum</taxon>
        <taxon>Colletotrichum acutatum species complex</taxon>
    </lineage>
</organism>
<dbReference type="RefSeq" id="XP_060313190.1">
    <property type="nucleotide sequence ID" value="XM_060456916.1"/>
</dbReference>
<gene>
    <name evidence="2" type="ORF">CCOS01_08755</name>
</gene>
<dbReference type="GeneID" id="85340463"/>
<comment type="caution">
    <text evidence="2">The sequence shown here is derived from an EMBL/GenBank/DDBJ whole genome shotgun (WGS) entry which is preliminary data.</text>
</comment>
<evidence type="ECO:0000256" key="1">
    <source>
        <dbReference type="SAM" id="SignalP"/>
    </source>
</evidence>
<accession>A0AAI9YWB5</accession>
<protein>
    <submittedName>
        <fullName evidence="2">Uncharacterized protein</fullName>
    </submittedName>
</protein>
<name>A0AAI9YWB5_9PEZI</name>
<evidence type="ECO:0000313" key="2">
    <source>
        <dbReference type="EMBL" id="KAK1526337.1"/>
    </source>
</evidence>
<feature type="chain" id="PRO_5042583582" evidence="1">
    <location>
        <begin position="22"/>
        <end position="80"/>
    </location>
</feature>
<keyword evidence="3" id="KW-1185">Reference proteome</keyword>
<feature type="signal peptide" evidence="1">
    <location>
        <begin position="1"/>
        <end position="21"/>
    </location>
</feature>
<sequence length="80" mass="8753">MQGTAASVNPSLFLLVEVAVAFCAQGKVRHLEDDDRTKVQSAPKAIAYSLDPAGREWIWDPVLLLLLLFSTPRNNTKSNG</sequence>
<evidence type="ECO:0000313" key="3">
    <source>
        <dbReference type="Proteomes" id="UP001240678"/>
    </source>
</evidence>
<dbReference type="AlphaFoldDB" id="A0AAI9YWB5"/>
<dbReference type="EMBL" id="MOOE01000008">
    <property type="protein sequence ID" value="KAK1526337.1"/>
    <property type="molecule type" value="Genomic_DNA"/>
</dbReference>